<dbReference type="GO" id="GO:0044281">
    <property type="term" value="P:small molecule metabolic process"/>
    <property type="evidence" value="ECO:0007669"/>
    <property type="project" value="UniProtKB-ARBA"/>
</dbReference>
<dbReference type="GO" id="GO:0046872">
    <property type="term" value="F:metal ion binding"/>
    <property type="evidence" value="ECO:0007669"/>
    <property type="project" value="UniProtKB-KW"/>
</dbReference>
<evidence type="ECO:0000256" key="4">
    <source>
        <dbReference type="ARBA" id="ARBA00022842"/>
    </source>
</evidence>
<keyword evidence="4" id="KW-0460">Magnesium</keyword>
<dbReference type="PANTHER" id="PTHR46470">
    <property type="entry name" value="N-ACYLNEURAMINATE-9-PHOSPHATASE"/>
    <property type="match status" value="1"/>
</dbReference>
<organism evidence="5 6">
    <name type="scientific">[Ruminococcus] lactaris ATCC 29176</name>
    <dbReference type="NCBI Taxonomy" id="471875"/>
    <lineage>
        <taxon>Bacteria</taxon>
        <taxon>Bacillati</taxon>
        <taxon>Bacillota</taxon>
        <taxon>Clostridia</taxon>
        <taxon>Lachnospirales</taxon>
        <taxon>Lachnospiraceae</taxon>
        <taxon>Mediterraneibacter</taxon>
    </lineage>
</organism>
<dbReference type="SFLD" id="SFLDG01129">
    <property type="entry name" value="C1.5:_HAD__Beta-PGM__Phosphata"/>
    <property type="match status" value="1"/>
</dbReference>
<dbReference type="SUPFAM" id="SSF56784">
    <property type="entry name" value="HAD-like"/>
    <property type="match status" value="1"/>
</dbReference>
<dbReference type="HOGENOM" id="CLU_045011_8_3_9"/>
<dbReference type="InterPro" id="IPR041492">
    <property type="entry name" value="HAD_2"/>
</dbReference>
<dbReference type="NCBIfam" id="TIGR01549">
    <property type="entry name" value="HAD-SF-IA-v1"/>
    <property type="match status" value="1"/>
</dbReference>
<name>B5CQT3_9FIRM</name>
<dbReference type="InterPro" id="IPR051400">
    <property type="entry name" value="HAD-like_hydrolase"/>
</dbReference>
<accession>B5CQT3</accession>
<dbReference type="Gene3D" id="3.40.50.1000">
    <property type="entry name" value="HAD superfamily/HAD-like"/>
    <property type="match status" value="1"/>
</dbReference>
<gene>
    <name evidence="5" type="ORF">RUMLAC_01830</name>
</gene>
<dbReference type="Proteomes" id="UP000003254">
    <property type="component" value="Unassembled WGS sequence"/>
</dbReference>
<dbReference type="PANTHER" id="PTHR46470:SF2">
    <property type="entry name" value="GLYCERALDEHYDE 3-PHOSPHATE PHOSPHATASE"/>
    <property type="match status" value="1"/>
</dbReference>
<dbReference type="Pfam" id="PF13419">
    <property type="entry name" value="HAD_2"/>
    <property type="match status" value="1"/>
</dbReference>
<dbReference type="eggNOG" id="COG1011">
    <property type="taxonomic scope" value="Bacteria"/>
</dbReference>
<dbReference type="EMBL" id="ABOU02000040">
    <property type="protein sequence ID" value="EDY32392.1"/>
    <property type="molecule type" value="Genomic_DNA"/>
</dbReference>
<reference evidence="5 6" key="1">
    <citation type="submission" date="2008-08" db="EMBL/GenBank/DDBJ databases">
        <title>Draft genome sequence of Ruminococcus lactaris ATCC 29176.</title>
        <authorList>
            <person name="Sudarsanam P."/>
            <person name="Ley R."/>
            <person name="Guruge J."/>
            <person name="Turnbaugh P.J."/>
            <person name="Mahowald M."/>
            <person name="Liep D."/>
            <person name="Gordon J."/>
        </authorList>
    </citation>
    <scope>NUCLEOTIDE SEQUENCE [LARGE SCALE GENOMIC DNA]</scope>
    <source>
        <strain evidence="5 6">ATCC 29176</strain>
    </source>
</reference>
<dbReference type="InterPro" id="IPR023214">
    <property type="entry name" value="HAD_sf"/>
</dbReference>
<evidence type="ECO:0000313" key="5">
    <source>
        <dbReference type="EMBL" id="EDY32392.1"/>
    </source>
</evidence>
<dbReference type="GeneID" id="77333362"/>
<dbReference type="InterPro" id="IPR006439">
    <property type="entry name" value="HAD-SF_hydro_IA"/>
</dbReference>
<dbReference type="AlphaFoldDB" id="B5CQT3"/>
<evidence type="ECO:0000256" key="2">
    <source>
        <dbReference type="ARBA" id="ARBA00022723"/>
    </source>
</evidence>
<reference evidence="5 6" key="2">
    <citation type="submission" date="2008-08" db="EMBL/GenBank/DDBJ databases">
        <authorList>
            <person name="Fulton L."/>
            <person name="Clifton S."/>
            <person name="Fulton B."/>
            <person name="Xu J."/>
            <person name="Minx P."/>
            <person name="Pepin K.H."/>
            <person name="Johnson M."/>
            <person name="Bhonagiri V."/>
            <person name="Nash W.E."/>
            <person name="Mardis E.R."/>
            <person name="Wilson R.K."/>
        </authorList>
    </citation>
    <scope>NUCLEOTIDE SEQUENCE [LARGE SCALE GENOMIC DNA]</scope>
    <source>
        <strain evidence="5 6">ATCC 29176</strain>
    </source>
</reference>
<protein>
    <submittedName>
        <fullName evidence="5">HAD hydrolase, family IA, variant 1</fullName>
    </submittedName>
</protein>
<keyword evidence="3 5" id="KW-0378">Hydrolase</keyword>
<comment type="cofactor">
    <cofactor evidence="1">
        <name>Mg(2+)</name>
        <dbReference type="ChEBI" id="CHEBI:18420"/>
    </cofactor>
</comment>
<evidence type="ECO:0000313" key="6">
    <source>
        <dbReference type="Proteomes" id="UP000003254"/>
    </source>
</evidence>
<dbReference type="Gene3D" id="1.10.150.520">
    <property type="match status" value="1"/>
</dbReference>
<dbReference type="InterPro" id="IPR036412">
    <property type="entry name" value="HAD-like_sf"/>
</dbReference>
<keyword evidence="2" id="KW-0479">Metal-binding</keyword>
<evidence type="ECO:0000256" key="1">
    <source>
        <dbReference type="ARBA" id="ARBA00001946"/>
    </source>
</evidence>
<dbReference type="GO" id="GO:0016791">
    <property type="term" value="F:phosphatase activity"/>
    <property type="evidence" value="ECO:0007669"/>
    <property type="project" value="TreeGrafter"/>
</dbReference>
<dbReference type="SFLD" id="SFLDS00003">
    <property type="entry name" value="Haloacid_Dehalogenase"/>
    <property type="match status" value="1"/>
</dbReference>
<comment type="caution">
    <text evidence="5">The sequence shown here is derived from an EMBL/GenBank/DDBJ whole genome shotgun (WGS) entry which is preliminary data.</text>
</comment>
<proteinExistence type="predicted"/>
<keyword evidence="6" id="KW-1185">Reference proteome</keyword>
<sequence length="208" mass="24346">MVIITNILEVEQHLDGITGVIFDLDDTLYSEKQYVRSGYKAVSKRLGNEIFADKFWKYFEKGKPAIDELLNEMNCKDKKAECLEAYRFQKPDICLYDGVREMLERLKQNYKLGLITDGRPEGQKAKIKALRLGKYFDEIIITDELGGIDFRKPNPRAFQILAEKFREEYNRMCYIGDNIHKDFIAPEMLGMKCIWFRNPDGLYSGEKQ</sequence>
<dbReference type="RefSeq" id="WP_005608846.1">
    <property type="nucleotide sequence ID" value="NZ_CP102292.1"/>
</dbReference>
<evidence type="ECO:0000256" key="3">
    <source>
        <dbReference type="ARBA" id="ARBA00022801"/>
    </source>
</evidence>